<name>A0AB37WMP4_9PLEO</name>
<protein>
    <submittedName>
        <fullName evidence="1">Uncharacterized protein</fullName>
    </submittedName>
</protein>
<sequence length="46" mass="4925">MFTTSGSTTLSCSNLFSKLLSLPVTHIGVPREDDQNTHGDGNQSCK</sequence>
<dbReference type="EMBL" id="PDXB01000008">
    <property type="protein sequence ID" value="RYN31601.1"/>
    <property type="molecule type" value="Genomic_DNA"/>
</dbReference>
<proteinExistence type="predicted"/>
<organism evidence="1 2">
    <name type="scientific">Alternaria tenuissima</name>
    <dbReference type="NCBI Taxonomy" id="119927"/>
    <lineage>
        <taxon>Eukaryota</taxon>
        <taxon>Fungi</taxon>
        <taxon>Dikarya</taxon>
        <taxon>Ascomycota</taxon>
        <taxon>Pezizomycotina</taxon>
        <taxon>Dothideomycetes</taxon>
        <taxon>Pleosporomycetidae</taxon>
        <taxon>Pleosporales</taxon>
        <taxon>Pleosporineae</taxon>
        <taxon>Pleosporaceae</taxon>
        <taxon>Alternaria</taxon>
        <taxon>Alternaria sect. Alternaria</taxon>
        <taxon>Alternaria alternata complex</taxon>
    </lineage>
</organism>
<dbReference type="Proteomes" id="UP000292340">
    <property type="component" value="Unassembled WGS sequence"/>
</dbReference>
<dbReference type="AlphaFoldDB" id="A0AB37WMP4"/>
<evidence type="ECO:0000313" key="1">
    <source>
        <dbReference type="EMBL" id="RYN31601.1"/>
    </source>
</evidence>
<accession>A0AB37WMP4</accession>
<gene>
    <name evidence="1" type="ORF">AA0115_g4017</name>
</gene>
<comment type="caution">
    <text evidence="1">The sequence shown here is derived from an EMBL/GenBank/DDBJ whole genome shotgun (WGS) entry which is preliminary data.</text>
</comment>
<reference evidence="1" key="2">
    <citation type="journal article" date="2019" name="bioRxiv">
        <title>Genomics, evolutionary history and diagnostics of the Alternaria alternata species group including apple and Asian pear pathotypes.</title>
        <authorList>
            <person name="Armitage A.D."/>
            <person name="Cockerton H.M."/>
            <person name="Sreenivasaprasad S."/>
            <person name="Woodhall J.W."/>
            <person name="Lane C.R."/>
            <person name="Harrison R.J."/>
            <person name="Clarkson J.P."/>
        </authorList>
    </citation>
    <scope>NUCLEOTIDE SEQUENCE</scope>
    <source>
        <strain evidence="1">FERA 1164</strain>
    </source>
</reference>
<evidence type="ECO:0000313" key="2">
    <source>
        <dbReference type="Proteomes" id="UP000292340"/>
    </source>
</evidence>
<reference evidence="1" key="1">
    <citation type="submission" date="2017-10" db="EMBL/GenBank/DDBJ databases">
        <authorList>
            <person name="Armitage A.D."/>
            <person name="Barbara D.J."/>
            <person name="Woodhall J.W."/>
            <person name="Sreenivasaprasad S."/>
            <person name="Lane C.R."/>
            <person name="Clarkson J.P."/>
            <person name="Harrison R.J."/>
        </authorList>
    </citation>
    <scope>NUCLEOTIDE SEQUENCE</scope>
    <source>
        <strain evidence="1">FERA 1164</strain>
    </source>
</reference>